<dbReference type="GO" id="GO:0016620">
    <property type="term" value="F:oxidoreductase activity, acting on the aldehyde or oxo group of donors, NAD or NADP as acceptor"/>
    <property type="evidence" value="ECO:0007669"/>
    <property type="project" value="InterPro"/>
</dbReference>
<dbReference type="Gene3D" id="3.40.605.10">
    <property type="entry name" value="Aldehyde Dehydrogenase, Chain A, domain 1"/>
    <property type="match status" value="1"/>
</dbReference>
<dbReference type="PANTHER" id="PTHR43633:SF1">
    <property type="entry name" value="ALCOHOL DEHYDROGENASE YQHD"/>
    <property type="match status" value="1"/>
</dbReference>
<proteinExistence type="predicted"/>
<dbReference type="GO" id="GO:0005829">
    <property type="term" value="C:cytosol"/>
    <property type="evidence" value="ECO:0007669"/>
    <property type="project" value="TreeGrafter"/>
</dbReference>
<dbReference type="Gene3D" id="3.40.309.10">
    <property type="entry name" value="Aldehyde Dehydrogenase, Chain A, domain 2"/>
    <property type="match status" value="1"/>
</dbReference>
<gene>
    <name evidence="4" type="ORF">K8U80_11540</name>
</gene>
<dbReference type="GO" id="GO:0008106">
    <property type="term" value="F:alcohol dehydrogenase (NADP+) activity"/>
    <property type="evidence" value="ECO:0007669"/>
    <property type="project" value="TreeGrafter"/>
</dbReference>
<dbReference type="Gene3D" id="3.40.50.1970">
    <property type="match status" value="1"/>
</dbReference>
<dbReference type="PANTHER" id="PTHR43633">
    <property type="entry name" value="ALCOHOL DEHYDROGENASE YQHD"/>
    <property type="match status" value="1"/>
</dbReference>
<evidence type="ECO:0000313" key="4">
    <source>
        <dbReference type="EMBL" id="HJG32005.1"/>
    </source>
</evidence>
<comment type="caution">
    <text evidence="4">The sequence shown here is derived from an EMBL/GenBank/DDBJ whole genome shotgun (WGS) entry which is preliminary data.</text>
</comment>
<evidence type="ECO:0000259" key="3">
    <source>
        <dbReference type="Pfam" id="PF00465"/>
    </source>
</evidence>
<dbReference type="GO" id="GO:0046872">
    <property type="term" value="F:metal ion binding"/>
    <property type="evidence" value="ECO:0007669"/>
    <property type="project" value="InterPro"/>
</dbReference>
<keyword evidence="1 4" id="KW-0560">Oxidoreductase</keyword>
<reference evidence="4" key="1">
    <citation type="journal article" date="2021" name="PeerJ">
        <title>Extensive microbial diversity within the chicken gut microbiome revealed by metagenomics and culture.</title>
        <authorList>
            <person name="Gilroy R."/>
            <person name="Ravi A."/>
            <person name="Getino M."/>
            <person name="Pursley I."/>
            <person name="Horton D.L."/>
            <person name="Alikhan N.F."/>
            <person name="Baker D."/>
            <person name="Gharbi K."/>
            <person name="Hall N."/>
            <person name="Watson M."/>
            <person name="Adriaenssens E.M."/>
            <person name="Foster-Nyarko E."/>
            <person name="Jarju S."/>
            <person name="Secka A."/>
            <person name="Antonio M."/>
            <person name="Oren A."/>
            <person name="Chaudhuri R.R."/>
            <person name="La Ragione R."/>
            <person name="Hildebrand F."/>
            <person name="Pallen M.J."/>
        </authorList>
    </citation>
    <scope>NUCLEOTIDE SEQUENCE</scope>
    <source>
        <strain evidence="4">ChiGjej2B2-7701</strain>
    </source>
</reference>
<dbReference type="GO" id="GO:1990002">
    <property type="term" value="F:methylglyoxal reductase (NADPH) (acetol producing) activity"/>
    <property type="evidence" value="ECO:0007669"/>
    <property type="project" value="TreeGrafter"/>
</dbReference>
<dbReference type="EC" id="1.1.1.1" evidence="4"/>
<dbReference type="InterPro" id="IPR001670">
    <property type="entry name" value="ADH_Fe/GldA"/>
</dbReference>
<feature type="domain" description="Alcohol dehydrogenase iron-type/glycerol dehydrogenase GldA" evidence="3">
    <location>
        <begin position="467"/>
        <end position="571"/>
    </location>
</feature>
<dbReference type="Proteomes" id="UP000746751">
    <property type="component" value="Unassembled WGS sequence"/>
</dbReference>
<feature type="domain" description="Aldehyde dehydrogenase" evidence="2">
    <location>
        <begin position="21"/>
        <end position="277"/>
    </location>
</feature>
<organism evidence="4 5">
    <name type="scientific">Collinsella ihumii</name>
    <dbReference type="NCBI Taxonomy" id="1720204"/>
    <lineage>
        <taxon>Bacteria</taxon>
        <taxon>Bacillati</taxon>
        <taxon>Actinomycetota</taxon>
        <taxon>Coriobacteriia</taxon>
        <taxon>Coriobacteriales</taxon>
        <taxon>Coriobacteriaceae</taxon>
        <taxon>Collinsella</taxon>
    </lineage>
</organism>
<dbReference type="Pfam" id="PF00465">
    <property type="entry name" value="Fe-ADH"/>
    <property type="match status" value="1"/>
</dbReference>
<dbReference type="CDD" id="cd07122">
    <property type="entry name" value="ALDH_F20_ACDH"/>
    <property type="match status" value="1"/>
</dbReference>
<dbReference type="SUPFAM" id="SSF53720">
    <property type="entry name" value="ALDH-like"/>
    <property type="match status" value="1"/>
</dbReference>
<reference evidence="4" key="2">
    <citation type="submission" date="2021-09" db="EMBL/GenBank/DDBJ databases">
        <authorList>
            <person name="Gilroy R."/>
        </authorList>
    </citation>
    <scope>NUCLEOTIDE SEQUENCE</scope>
    <source>
        <strain evidence="4">ChiGjej2B2-7701</strain>
    </source>
</reference>
<evidence type="ECO:0000256" key="1">
    <source>
        <dbReference type="ARBA" id="ARBA00023002"/>
    </source>
</evidence>
<name>A0A921LSE6_9ACTN</name>
<dbReference type="Pfam" id="PF00171">
    <property type="entry name" value="Aldedh"/>
    <property type="match status" value="1"/>
</dbReference>
<dbReference type="InterPro" id="IPR016163">
    <property type="entry name" value="Ald_DH_C"/>
</dbReference>
<protein>
    <submittedName>
        <fullName evidence="4">Iron-containing alcohol dehydrogenase</fullName>
        <ecNumber evidence="4">1.1.1.1</ecNumber>
    </submittedName>
</protein>
<sequence length="572" mass="62095">MAKKPTVHANPAVVDTVDAFKERLEYVRDAQKAYASFTQEQVDKIFYEAAMAANKMRIPLAKMAVEETGRGVLEDKVIKNHYAAEYIYNAYKNTKTCGVIERDEAYGITKVAEPIGVVGAVIPTTNPTSTAIFKCLICLKTRNAIIISPHPAAAKCTIAAAKVVLDAAVKAGAPEGIISWIDQPTLELTSSLMSNVDIILATGGPGMVKSAYSSGKPALGVGAGNTPVVIDETADILNAVNSIIHSKTFDNGMICASEQSVTALDSIYDQVKAEFERRGCYFVKKGKELEALRETMFKNGALDHRIPGMPAAKIAELAGIDVPAKTKILIAEVSSTDPVKEEFSHEKLSPVLAMYHAKDFQEAVDKAEHLVLAGGPGHTASLYVHPAEKDKIALFEDTMKACRIVINTPSSQGGIGDLYNFAMKPSLTLGCGSWGGNSVSENVGVKHLLNIKTVAERRENMLWFRAPEKIYFKKGSTPVALDEIGRVMGKKRAFIVTDQFLYKNGNCRAIEAKLDEMGVAHDSFYDIQPDPRLQDAMKGVERMRAFEPDLIIAVGGGSAMDAGKIMWLMYEH</sequence>
<dbReference type="EMBL" id="DYVF01000070">
    <property type="protein sequence ID" value="HJG32005.1"/>
    <property type="molecule type" value="Genomic_DNA"/>
</dbReference>
<dbReference type="AlphaFoldDB" id="A0A921LSE6"/>
<feature type="non-terminal residue" evidence="4">
    <location>
        <position position="572"/>
    </location>
</feature>
<evidence type="ECO:0000313" key="5">
    <source>
        <dbReference type="Proteomes" id="UP000746751"/>
    </source>
</evidence>
<dbReference type="InterPro" id="IPR015590">
    <property type="entry name" value="Aldehyde_DH_dom"/>
</dbReference>
<dbReference type="GO" id="GO:1990362">
    <property type="term" value="F:butanol dehydrogenase (NAD+) activity"/>
    <property type="evidence" value="ECO:0007669"/>
    <property type="project" value="InterPro"/>
</dbReference>
<evidence type="ECO:0000259" key="2">
    <source>
        <dbReference type="Pfam" id="PF00171"/>
    </source>
</evidence>
<dbReference type="InterPro" id="IPR016162">
    <property type="entry name" value="Ald_DH_N"/>
</dbReference>
<dbReference type="SUPFAM" id="SSF56796">
    <property type="entry name" value="Dehydroquinate synthase-like"/>
    <property type="match status" value="1"/>
</dbReference>
<dbReference type="InterPro" id="IPR044731">
    <property type="entry name" value="BDH-like"/>
</dbReference>
<dbReference type="InterPro" id="IPR016161">
    <property type="entry name" value="Ald_DH/histidinol_DH"/>
</dbReference>
<accession>A0A921LSE6</accession>